<evidence type="ECO:0000313" key="10">
    <source>
        <dbReference type="EMBL" id="KIW03037.1"/>
    </source>
</evidence>
<dbReference type="InterPro" id="IPR019734">
    <property type="entry name" value="TPR_rpt"/>
</dbReference>
<dbReference type="PANTHER" id="PTHR11246">
    <property type="entry name" value="PRE-MRNA SPLICING FACTOR"/>
    <property type="match status" value="1"/>
</dbReference>
<comment type="subcellular location">
    <subcellularLocation>
        <location evidence="1">Nucleus</location>
    </subcellularLocation>
</comment>
<keyword evidence="11" id="KW-1185">Reference proteome</keyword>
<feature type="compositionally biased region" description="Basic and acidic residues" evidence="8">
    <location>
        <begin position="39"/>
        <end position="50"/>
    </location>
</feature>
<feature type="repeat" description="TPR" evidence="7">
    <location>
        <begin position="704"/>
        <end position="737"/>
    </location>
</feature>
<dbReference type="HOGENOM" id="CLU_007010_0_0_1"/>
<reference evidence="10 11" key="1">
    <citation type="submission" date="2015-01" db="EMBL/GenBank/DDBJ databases">
        <title>The Genome Sequence of Ochroconis gallopava CBS43764.</title>
        <authorList>
            <consortium name="The Broad Institute Genomics Platform"/>
            <person name="Cuomo C."/>
            <person name="de Hoog S."/>
            <person name="Gorbushina A."/>
            <person name="Stielow B."/>
            <person name="Teixiera M."/>
            <person name="Abouelleil A."/>
            <person name="Chapman S.B."/>
            <person name="Priest M."/>
            <person name="Young S.K."/>
            <person name="Wortman J."/>
            <person name="Nusbaum C."/>
            <person name="Birren B."/>
        </authorList>
    </citation>
    <scope>NUCLEOTIDE SEQUENCE [LARGE SCALE GENOMIC DNA]</scope>
    <source>
        <strain evidence="10 11">CBS 43764</strain>
    </source>
</reference>
<dbReference type="InterPro" id="IPR003107">
    <property type="entry name" value="HAT"/>
</dbReference>
<name>A0A0D1YR60_9PEZI</name>
<dbReference type="FunFam" id="1.25.40.10:FF:000256">
    <property type="entry name" value="Probable pre-mRNA splicing factor prp1"/>
    <property type="match status" value="1"/>
</dbReference>
<feature type="compositionally biased region" description="Acidic residues" evidence="8">
    <location>
        <begin position="70"/>
        <end position="86"/>
    </location>
</feature>
<evidence type="ECO:0000256" key="2">
    <source>
        <dbReference type="ARBA" id="ARBA00011524"/>
    </source>
</evidence>
<dbReference type="PANTHER" id="PTHR11246:SF1">
    <property type="entry name" value="PRE-MRNA-PROCESSING FACTOR 6"/>
    <property type="match status" value="1"/>
</dbReference>
<evidence type="ECO:0000256" key="4">
    <source>
        <dbReference type="ARBA" id="ARBA00022737"/>
    </source>
</evidence>
<dbReference type="OrthoDB" id="440128at2759"/>
<proteinExistence type="predicted"/>
<organism evidence="10 11">
    <name type="scientific">Verruconis gallopava</name>
    <dbReference type="NCBI Taxonomy" id="253628"/>
    <lineage>
        <taxon>Eukaryota</taxon>
        <taxon>Fungi</taxon>
        <taxon>Dikarya</taxon>
        <taxon>Ascomycota</taxon>
        <taxon>Pezizomycotina</taxon>
        <taxon>Dothideomycetes</taxon>
        <taxon>Pleosporomycetidae</taxon>
        <taxon>Venturiales</taxon>
        <taxon>Sympoventuriaceae</taxon>
        <taxon>Verruconis</taxon>
    </lineage>
</organism>
<dbReference type="InterPro" id="IPR011990">
    <property type="entry name" value="TPR-like_helical_dom_sf"/>
</dbReference>
<dbReference type="GO" id="GO:0071013">
    <property type="term" value="C:catalytic step 2 spliceosome"/>
    <property type="evidence" value="ECO:0007669"/>
    <property type="project" value="TreeGrafter"/>
</dbReference>
<evidence type="ECO:0000256" key="3">
    <source>
        <dbReference type="ARBA" id="ARBA00022664"/>
    </source>
</evidence>
<dbReference type="Gene3D" id="1.25.40.10">
    <property type="entry name" value="Tetratricopeptide repeat domain"/>
    <property type="match status" value="3"/>
</dbReference>
<dbReference type="Proteomes" id="UP000053259">
    <property type="component" value="Unassembled WGS sequence"/>
</dbReference>
<dbReference type="SUPFAM" id="SSF48452">
    <property type="entry name" value="TPR-like"/>
    <property type="match status" value="4"/>
</dbReference>
<dbReference type="VEuPathDB" id="FungiDB:PV09_05690"/>
<dbReference type="SMART" id="SM00386">
    <property type="entry name" value="HAT"/>
    <property type="match status" value="13"/>
</dbReference>
<dbReference type="GO" id="GO:0046540">
    <property type="term" value="C:U4/U6 x U5 tri-snRNP complex"/>
    <property type="evidence" value="ECO:0007669"/>
    <property type="project" value="TreeGrafter"/>
</dbReference>
<dbReference type="Pfam" id="PF06424">
    <property type="entry name" value="PRP1_N"/>
    <property type="match status" value="1"/>
</dbReference>
<evidence type="ECO:0000256" key="5">
    <source>
        <dbReference type="ARBA" id="ARBA00023187"/>
    </source>
</evidence>
<keyword evidence="3" id="KW-0507">mRNA processing</keyword>
<dbReference type="InterPro" id="IPR045075">
    <property type="entry name" value="Syf1-like"/>
</dbReference>
<dbReference type="Pfam" id="PF13428">
    <property type="entry name" value="TPR_14"/>
    <property type="match status" value="1"/>
</dbReference>
<dbReference type="EMBL" id="KN847546">
    <property type="protein sequence ID" value="KIW03037.1"/>
    <property type="molecule type" value="Genomic_DNA"/>
</dbReference>
<dbReference type="InParanoid" id="A0A0D1YR60"/>
<keyword evidence="6" id="KW-0539">Nucleus</keyword>
<dbReference type="InterPro" id="IPR010491">
    <property type="entry name" value="PRP1_N"/>
</dbReference>
<dbReference type="GO" id="GO:0000244">
    <property type="term" value="P:spliceosomal tri-snRNP complex assembly"/>
    <property type="evidence" value="ECO:0007669"/>
    <property type="project" value="TreeGrafter"/>
</dbReference>
<dbReference type="FunFam" id="1.25.40.10:FF:001164">
    <property type="entry name" value="mRNA splicing factor (Prp1/Zer1), putative (AFU_orthologue AFUA_2G06070)"/>
    <property type="match status" value="1"/>
</dbReference>
<keyword evidence="5" id="KW-0508">mRNA splicing</keyword>
<sequence length="936" mass="104764">MSGRKDFLSMPAPENYVAGLGRGATGFTTRSDLGPAREGPSEEQLKEALAKRAKQLELGTPTAYGVTEKNDEDDDDDRFRDPDDDQGLFAGGLYDKDDDEADRIYQAVDERMERRRKAQREAREKREREEYEAKNPKISQQFADAKRALSTISEEEWANLPEVGDLTGRNKRARTSRMQRFYAVPDSVLAAQRDAGQMDTSIDARESLPANGVANGDAADGTVTNFAQIGAAREKQLSLRLEQAEKAGTETMGGTSTSIDPKGYLTSLATSEVKATELNLGDISRTRLLLESVTNSNPTHAPGWISAARLEEHAGKHGAARSKIMQGCQRCPKSEDVWLEAIRLHMEGNNRNAKVIAADAIKENPRSIKLWIAASELETEPNSRKKVLRKAIDNNPKSVQLWKAAANLEEPKDAMLMLAKATQFVPSSVDLWLAYARLCTKEQAEQVLNQARRAIPTSHEIWVAATRLQEQGGNFDLARKVMSRGIKALAKESAMLKREEWIAEAEKVEAEGAVVTCQAIIENTLGWGLDEDDDRKDIWMDDAKESENRGRYHTARAIYAYALRVFANKASIWKAASELERRAGTTESLINLLEKAVEACPKSDDLWLSLAREKWQGGDIDGARLVLGRAFKQNASESIWLAAVKLEADAGFKDKAQALLAQARQAASTDRIWYKSVAFERQQGRDDEALDLVNQGLQIFPGNAKLWMQKGQIYEAKGNIPKAREAYNAGTRASPKSSPLWILAARLEEKQGILVKARSILDRARLAIPKNDVLWTESVRLERRNNNINAAQNLMARAQQELPKSALLWSERIMHLESRTARKARAIEAARLVGDDKFLFITFSRIFWAERKLDKAVTWFEKAIIVDPDWGDSWAWYYKFLIQHGTEEKKAEVLAQCAKAAPRHGEVWQRIAKDPANNGLKVEDILMRAVKEIDKE</sequence>
<dbReference type="GeneID" id="27313663"/>
<comment type="subunit">
    <text evidence="2">Associated with the spliceosome.</text>
</comment>
<evidence type="ECO:0000256" key="8">
    <source>
        <dbReference type="SAM" id="MobiDB-lite"/>
    </source>
</evidence>
<evidence type="ECO:0000256" key="7">
    <source>
        <dbReference type="PROSITE-ProRule" id="PRU00339"/>
    </source>
</evidence>
<dbReference type="Pfam" id="PF14559">
    <property type="entry name" value="TPR_19"/>
    <property type="match status" value="1"/>
</dbReference>
<dbReference type="RefSeq" id="XP_016212906.1">
    <property type="nucleotide sequence ID" value="XM_016359227.1"/>
</dbReference>
<evidence type="ECO:0000259" key="9">
    <source>
        <dbReference type="Pfam" id="PF06424"/>
    </source>
</evidence>
<accession>A0A0D1YR60</accession>
<protein>
    <recommendedName>
        <fullName evidence="9">PRP1 splicing factor N-terminal domain-containing protein</fullName>
    </recommendedName>
</protein>
<dbReference type="PROSITE" id="PS50005">
    <property type="entry name" value="TPR"/>
    <property type="match status" value="1"/>
</dbReference>
<feature type="domain" description="PRP1 splicing factor N-terminal" evidence="9">
    <location>
        <begin position="12"/>
        <end position="169"/>
    </location>
</feature>
<dbReference type="AlphaFoldDB" id="A0A0D1YR60"/>
<dbReference type="SMART" id="SM00028">
    <property type="entry name" value="TPR"/>
    <property type="match status" value="4"/>
</dbReference>
<evidence type="ECO:0000313" key="11">
    <source>
        <dbReference type="Proteomes" id="UP000053259"/>
    </source>
</evidence>
<evidence type="ECO:0000256" key="1">
    <source>
        <dbReference type="ARBA" id="ARBA00004123"/>
    </source>
</evidence>
<keyword evidence="4" id="KW-0677">Repeat</keyword>
<feature type="compositionally biased region" description="Basic and acidic residues" evidence="8">
    <location>
        <begin position="108"/>
        <end position="133"/>
    </location>
</feature>
<evidence type="ECO:0000256" key="6">
    <source>
        <dbReference type="ARBA" id="ARBA00023242"/>
    </source>
</evidence>
<gene>
    <name evidence="10" type="ORF">PV09_05690</name>
</gene>
<keyword evidence="7" id="KW-0802">TPR repeat</keyword>
<feature type="region of interest" description="Disordered" evidence="8">
    <location>
        <begin position="18"/>
        <end position="133"/>
    </location>
</feature>
<dbReference type="STRING" id="253628.A0A0D1YR60"/>